<dbReference type="InterPro" id="IPR058205">
    <property type="entry name" value="D-LDH-like"/>
</dbReference>
<evidence type="ECO:0000259" key="6">
    <source>
        <dbReference type="Pfam" id="PF02826"/>
    </source>
</evidence>
<keyword evidence="2 4" id="KW-0560">Oxidoreductase</keyword>
<comment type="similarity">
    <text evidence="1 4">Belongs to the D-isomer specific 2-hydroxyacid dehydrogenase family.</text>
</comment>
<dbReference type="SUPFAM" id="SSF51735">
    <property type="entry name" value="NAD(P)-binding Rossmann-fold domains"/>
    <property type="match status" value="1"/>
</dbReference>
<dbReference type="SUPFAM" id="SSF52283">
    <property type="entry name" value="Formate/glycerate dehydrogenase catalytic domain-like"/>
    <property type="match status" value="1"/>
</dbReference>
<dbReference type="InterPro" id="IPR029753">
    <property type="entry name" value="D-isomer_DH_CS"/>
</dbReference>
<dbReference type="Gene3D" id="3.40.50.720">
    <property type="entry name" value="NAD(P)-binding Rossmann-like Domain"/>
    <property type="match status" value="2"/>
</dbReference>
<name>A0ABR8K7Y3_9NOSO</name>
<evidence type="ECO:0000313" key="7">
    <source>
        <dbReference type="EMBL" id="MBD2734911.1"/>
    </source>
</evidence>
<evidence type="ECO:0000256" key="1">
    <source>
        <dbReference type="ARBA" id="ARBA00005854"/>
    </source>
</evidence>
<organism evidence="7 8">
    <name type="scientific">Nostoc paludosum FACHB-159</name>
    <dbReference type="NCBI Taxonomy" id="2692908"/>
    <lineage>
        <taxon>Bacteria</taxon>
        <taxon>Bacillati</taxon>
        <taxon>Cyanobacteriota</taxon>
        <taxon>Cyanophyceae</taxon>
        <taxon>Nostocales</taxon>
        <taxon>Nostocaceae</taxon>
        <taxon>Nostoc</taxon>
    </lineage>
</organism>
<feature type="domain" description="D-isomer specific 2-hydroxyacid dehydrogenase NAD-binding" evidence="6">
    <location>
        <begin position="110"/>
        <end position="297"/>
    </location>
</feature>
<dbReference type="InterPro" id="IPR006140">
    <property type="entry name" value="D-isomer_DH_NAD-bd"/>
</dbReference>
<evidence type="ECO:0000256" key="2">
    <source>
        <dbReference type="ARBA" id="ARBA00023002"/>
    </source>
</evidence>
<dbReference type="EMBL" id="JACJTU010000011">
    <property type="protein sequence ID" value="MBD2734911.1"/>
    <property type="molecule type" value="Genomic_DNA"/>
</dbReference>
<evidence type="ECO:0000256" key="4">
    <source>
        <dbReference type="RuleBase" id="RU003719"/>
    </source>
</evidence>
<gene>
    <name evidence="7" type="ORF">H6H03_13600</name>
</gene>
<evidence type="ECO:0000259" key="5">
    <source>
        <dbReference type="Pfam" id="PF00389"/>
    </source>
</evidence>
<dbReference type="Pfam" id="PF02826">
    <property type="entry name" value="2-Hacid_dh_C"/>
    <property type="match status" value="1"/>
</dbReference>
<dbReference type="PANTHER" id="PTHR43026:SF1">
    <property type="entry name" value="2-HYDROXYACID DEHYDROGENASE HOMOLOG 1-RELATED"/>
    <property type="match status" value="1"/>
</dbReference>
<dbReference type="Pfam" id="PF00389">
    <property type="entry name" value="2-Hacid_dh"/>
    <property type="match status" value="1"/>
</dbReference>
<comment type="caution">
    <text evidence="7">The sequence shown here is derived from an EMBL/GenBank/DDBJ whole genome shotgun (WGS) entry which is preliminary data.</text>
</comment>
<dbReference type="InterPro" id="IPR036291">
    <property type="entry name" value="NAD(P)-bd_dom_sf"/>
</dbReference>
<protein>
    <submittedName>
        <fullName evidence="7">2-hydroxyacid dehydrogenase</fullName>
    </submittedName>
</protein>
<proteinExistence type="inferred from homology"/>
<keyword evidence="3" id="KW-0520">NAD</keyword>
<dbReference type="PANTHER" id="PTHR43026">
    <property type="entry name" value="2-HYDROXYACID DEHYDROGENASE HOMOLOG 1-RELATED"/>
    <property type="match status" value="1"/>
</dbReference>
<dbReference type="InterPro" id="IPR006139">
    <property type="entry name" value="D-isomer_2_OHA_DH_cat_dom"/>
</dbReference>
<evidence type="ECO:0000313" key="8">
    <source>
        <dbReference type="Proteomes" id="UP000637383"/>
    </source>
</evidence>
<dbReference type="PROSITE" id="PS00670">
    <property type="entry name" value="D_2_HYDROXYACID_DH_2"/>
    <property type="match status" value="1"/>
</dbReference>
<accession>A0ABR8K7Y3</accession>
<reference evidence="7 8" key="1">
    <citation type="journal article" date="2020" name="ISME J.">
        <title>Comparative genomics reveals insights into cyanobacterial evolution and habitat adaptation.</title>
        <authorList>
            <person name="Chen M.Y."/>
            <person name="Teng W.K."/>
            <person name="Zhao L."/>
            <person name="Hu C.X."/>
            <person name="Zhou Y.K."/>
            <person name="Han B.P."/>
            <person name="Song L.R."/>
            <person name="Shu W.S."/>
        </authorList>
    </citation>
    <scope>NUCLEOTIDE SEQUENCE [LARGE SCALE GENOMIC DNA]</scope>
    <source>
        <strain evidence="7 8">FACHB-159</strain>
    </source>
</reference>
<dbReference type="PROSITE" id="PS00065">
    <property type="entry name" value="D_2_HYDROXYACID_DH_1"/>
    <property type="match status" value="1"/>
</dbReference>
<sequence length="332" mass="36264">MKVAVFSTKAYDRQFLSAVNSSTQHELVFFEPRLNRDTAILAAGFPAVCIFVHDQVDAATLELLASRGTHLVVLRCAGFNNVDLQAAADLGVTVVRVPAYSPYGVAEHAVGLILSLNRKIHRAYNRVRESNFSLDGLLGFNLHQRTVGIIGTGKIGLILGQIMKGFGCNLLAYDVYRNSELEALGGKYVELPELFANSDIISLHCPLTPETHHLINAQAIEQIKPGVMLINTSRGALIDTQAVIGGLKSGKIGYLGVDVYEQESELFFEDLSGEIIQDDIFQRLTTFPNVLITGHQAFFTAEALHNIAETTFANITDIEQGRPCANQIHSQA</sequence>
<feature type="domain" description="D-isomer specific 2-hydroxyacid dehydrogenase catalytic" evidence="5">
    <location>
        <begin position="3"/>
        <end position="328"/>
    </location>
</feature>
<dbReference type="InterPro" id="IPR029752">
    <property type="entry name" value="D-isomer_DH_CS1"/>
</dbReference>
<dbReference type="CDD" id="cd12183">
    <property type="entry name" value="LDH_like_2"/>
    <property type="match status" value="1"/>
</dbReference>
<dbReference type="Proteomes" id="UP000637383">
    <property type="component" value="Unassembled WGS sequence"/>
</dbReference>
<dbReference type="RefSeq" id="WP_190955593.1">
    <property type="nucleotide sequence ID" value="NZ_JACJTU010000011.1"/>
</dbReference>
<evidence type="ECO:0000256" key="3">
    <source>
        <dbReference type="ARBA" id="ARBA00023027"/>
    </source>
</evidence>
<keyword evidence="8" id="KW-1185">Reference proteome</keyword>